<dbReference type="WBParaSite" id="NBR_0001503501-mRNA-1">
    <property type="protein sequence ID" value="NBR_0001503501-mRNA-1"/>
    <property type="gene ID" value="NBR_0001503501"/>
</dbReference>
<gene>
    <name evidence="1" type="ORF">NBR_LOCUS15036</name>
</gene>
<name>A0A0N4YEC8_NIPBR</name>
<sequence length="114" mass="12850">MGGWVVVVDESIKQEKSSLTDLTRARESDRWWMCGALLMVNYYGSLASFLPPFSQDVRSGRLVFCVLATTQQTWPVNGKTGCTSRHCNTVFLVCELIDQHHDVVECQQTGMSEM</sequence>
<protein>
    <submittedName>
        <fullName evidence="3">C-type lectin domain-containing protein</fullName>
    </submittedName>
</protein>
<reference evidence="1 2" key="2">
    <citation type="submission" date="2018-11" db="EMBL/GenBank/DDBJ databases">
        <authorList>
            <consortium name="Pathogen Informatics"/>
        </authorList>
    </citation>
    <scope>NUCLEOTIDE SEQUENCE [LARGE SCALE GENOMIC DNA]</scope>
</reference>
<reference evidence="3" key="1">
    <citation type="submission" date="2017-02" db="UniProtKB">
        <authorList>
            <consortium name="WormBaseParasite"/>
        </authorList>
    </citation>
    <scope>IDENTIFICATION</scope>
</reference>
<dbReference type="Proteomes" id="UP000271162">
    <property type="component" value="Unassembled WGS sequence"/>
</dbReference>
<organism evidence="3">
    <name type="scientific">Nippostrongylus brasiliensis</name>
    <name type="common">Rat hookworm</name>
    <dbReference type="NCBI Taxonomy" id="27835"/>
    <lineage>
        <taxon>Eukaryota</taxon>
        <taxon>Metazoa</taxon>
        <taxon>Ecdysozoa</taxon>
        <taxon>Nematoda</taxon>
        <taxon>Chromadorea</taxon>
        <taxon>Rhabditida</taxon>
        <taxon>Rhabditina</taxon>
        <taxon>Rhabditomorpha</taxon>
        <taxon>Strongyloidea</taxon>
        <taxon>Heligmosomidae</taxon>
        <taxon>Nippostrongylus</taxon>
    </lineage>
</organism>
<keyword evidence="2" id="KW-1185">Reference proteome</keyword>
<evidence type="ECO:0000313" key="1">
    <source>
        <dbReference type="EMBL" id="VDL78630.1"/>
    </source>
</evidence>
<proteinExistence type="predicted"/>
<evidence type="ECO:0000313" key="3">
    <source>
        <dbReference type="WBParaSite" id="NBR_0001503501-mRNA-1"/>
    </source>
</evidence>
<dbReference type="EMBL" id="UYSL01021577">
    <property type="protein sequence ID" value="VDL78630.1"/>
    <property type="molecule type" value="Genomic_DNA"/>
</dbReference>
<accession>A0A0N4YEC8</accession>
<evidence type="ECO:0000313" key="2">
    <source>
        <dbReference type="Proteomes" id="UP000271162"/>
    </source>
</evidence>
<dbReference type="AlphaFoldDB" id="A0A0N4YEC8"/>